<dbReference type="STRING" id="260084.SAMN02927928_3417"/>
<comment type="catalytic activity">
    <reaction evidence="4">
        <text>alpha,alpha-trehalose 6-phosphate + H2O = alpha,alpha-trehalose + phosphate</text>
        <dbReference type="Rhea" id="RHEA:23420"/>
        <dbReference type="ChEBI" id="CHEBI:15377"/>
        <dbReference type="ChEBI" id="CHEBI:16551"/>
        <dbReference type="ChEBI" id="CHEBI:43474"/>
        <dbReference type="ChEBI" id="CHEBI:58429"/>
        <dbReference type="EC" id="3.1.3.12"/>
    </reaction>
</comment>
<dbReference type="EC" id="3.1.3.12" evidence="4"/>
<dbReference type="GO" id="GO:0004805">
    <property type="term" value="F:trehalose-phosphatase activity"/>
    <property type="evidence" value="ECO:0007669"/>
    <property type="project" value="UniProtKB-EC"/>
</dbReference>
<gene>
    <name evidence="5" type="ORF">SAMN02927928_3417</name>
</gene>
<keyword evidence="6" id="KW-1185">Reference proteome</keyword>
<dbReference type="EMBL" id="FMTS01000007">
    <property type="protein sequence ID" value="SCW78768.1"/>
    <property type="molecule type" value="Genomic_DNA"/>
</dbReference>
<dbReference type="AlphaFoldDB" id="A0A1G4TBT0"/>
<comment type="function">
    <text evidence="4">Removes the phosphate from trehalose 6-phosphate to produce free trehalose.</text>
</comment>
<dbReference type="InterPro" id="IPR006379">
    <property type="entry name" value="HAD-SF_hydro_IIB"/>
</dbReference>
<protein>
    <recommendedName>
        <fullName evidence="4">Trehalose 6-phosphate phosphatase</fullName>
        <ecNumber evidence="4">3.1.3.12</ecNumber>
    </recommendedName>
</protein>
<name>A0A1G4TBT0_9CAUL</name>
<dbReference type="GO" id="GO:0005992">
    <property type="term" value="P:trehalose biosynthetic process"/>
    <property type="evidence" value="ECO:0007669"/>
    <property type="project" value="UniProtKB-UniPathway"/>
</dbReference>
<dbReference type="NCBIfam" id="TIGR01484">
    <property type="entry name" value="HAD-SF-IIB"/>
    <property type="match status" value="1"/>
</dbReference>
<evidence type="ECO:0000256" key="3">
    <source>
        <dbReference type="ARBA" id="ARBA00022801"/>
    </source>
</evidence>
<dbReference type="NCBIfam" id="TIGR00685">
    <property type="entry name" value="T6PP"/>
    <property type="match status" value="1"/>
</dbReference>
<comment type="cofactor">
    <cofactor evidence="4">
        <name>Mg(2+)</name>
        <dbReference type="ChEBI" id="CHEBI:18420"/>
    </cofactor>
</comment>
<reference evidence="6" key="1">
    <citation type="submission" date="2016-10" db="EMBL/GenBank/DDBJ databases">
        <authorList>
            <person name="Varghese N."/>
            <person name="Submissions S."/>
        </authorList>
    </citation>
    <scope>NUCLEOTIDE SEQUENCE [LARGE SCALE GENOMIC DNA]</scope>
    <source>
        <strain evidence="6">CGMCC 1.3431</strain>
    </source>
</reference>
<proteinExistence type="inferred from homology"/>
<dbReference type="GO" id="GO:0046872">
    <property type="term" value="F:metal ion binding"/>
    <property type="evidence" value="ECO:0007669"/>
    <property type="project" value="UniProtKB-KW"/>
</dbReference>
<dbReference type="Gene3D" id="3.40.50.1000">
    <property type="entry name" value="HAD superfamily/HAD-like"/>
    <property type="match status" value="1"/>
</dbReference>
<comment type="similarity">
    <text evidence="2 4">Belongs to the trehalose phosphatase family.</text>
</comment>
<dbReference type="Proteomes" id="UP000199150">
    <property type="component" value="Unassembled WGS sequence"/>
</dbReference>
<keyword evidence="4" id="KW-0479">Metal-binding</keyword>
<dbReference type="InterPro" id="IPR044651">
    <property type="entry name" value="OTSB-like"/>
</dbReference>
<evidence type="ECO:0000256" key="1">
    <source>
        <dbReference type="ARBA" id="ARBA00005199"/>
    </source>
</evidence>
<dbReference type="InterPro" id="IPR003337">
    <property type="entry name" value="Trehalose_PPase"/>
</dbReference>
<accession>A0A1G4TBT0</accession>
<keyword evidence="3 4" id="KW-0378">Hydrolase</keyword>
<evidence type="ECO:0000313" key="6">
    <source>
        <dbReference type="Proteomes" id="UP000199150"/>
    </source>
</evidence>
<evidence type="ECO:0000313" key="5">
    <source>
        <dbReference type="EMBL" id="SCW78768.1"/>
    </source>
</evidence>
<keyword evidence="4" id="KW-0460">Magnesium</keyword>
<dbReference type="Gene3D" id="3.30.70.1020">
    <property type="entry name" value="Trehalose-6-phosphate phosphatase related protein, domain 2"/>
    <property type="match status" value="1"/>
</dbReference>
<comment type="pathway">
    <text evidence="1 4">Glycan biosynthesis; trehalose biosynthesis.</text>
</comment>
<dbReference type="UniPathway" id="UPA00299"/>
<dbReference type="InterPro" id="IPR023214">
    <property type="entry name" value="HAD_sf"/>
</dbReference>
<organism evidence="5 6">
    <name type="scientific">Asticcacaulis taihuensis</name>
    <dbReference type="NCBI Taxonomy" id="260084"/>
    <lineage>
        <taxon>Bacteria</taxon>
        <taxon>Pseudomonadati</taxon>
        <taxon>Pseudomonadota</taxon>
        <taxon>Alphaproteobacteria</taxon>
        <taxon>Caulobacterales</taxon>
        <taxon>Caulobacteraceae</taxon>
        <taxon>Asticcacaulis</taxon>
    </lineage>
</organism>
<dbReference type="InterPro" id="IPR036412">
    <property type="entry name" value="HAD-like_sf"/>
</dbReference>
<evidence type="ECO:0000256" key="2">
    <source>
        <dbReference type="ARBA" id="ARBA00008770"/>
    </source>
</evidence>
<sequence length="264" mass="28986">MTVATKINALMRCALDDISLFLDLDGTLAPFTDTPEAVGPDIARNALIRNLAMRLEGRLAVVSGRPIADIDRILEGVVPAVAGSHGLQRRDARLDMIVAPIHSGVAQARQEIAAFVRKYPELHVEEKPLSVALHYRAEPTLEPVVDIFAEDLARRTGLKLQRGVMVIEFLTPGMDKGRAVRAFMVEPPFAGTRPVFVGDDLTDEDGFRVVRSFGGIGVLVGGLRETFADYRLGNVDAVHHWLARGLQTECLELETAIEPSYRRI</sequence>
<dbReference type="SUPFAM" id="SSF56784">
    <property type="entry name" value="HAD-like"/>
    <property type="match status" value="1"/>
</dbReference>
<dbReference type="PANTHER" id="PTHR43768:SF3">
    <property type="entry name" value="TREHALOSE 6-PHOSPHATE PHOSPHATASE"/>
    <property type="match status" value="1"/>
</dbReference>
<evidence type="ECO:0000256" key="4">
    <source>
        <dbReference type="RuleBase" id="RU361117"/>
    </source>
</evidence>
<dbReference type="PANTHER" id="PTHR43768">
    <property type="entry name" value="TREHALOSE 6-PHOSPHATE PHOSPHATASE"/>
    <property type="match status" value="1"/>
</dbReference>
<dbReference type="Pfam" id="PF02358">
    <property type="entry name" value="Trehalose_PPase"/>
    <property type="match status" value="1"/>
</dbReference>